<dbReference type="Pfam" id="PF03807">
    <property type="entry name" value="F420_oxidored"/>
    <property type="match status" value="1"/>
</dbReference>
<dbReference type="InterPro" id="IPR008927">
    <property type="entry name" value="6-PGluconate_DH-like_C_sf"/>
</dbReference>
<comment type="subcellular location">
    <subcellularLocation>
        <location evidence="4">Cytoplasm</location>
    </subcellularLocation>
</comment>
<comment type="caution">
    <text evidence="10">The sequence shown here is derived from an EMBL/GenBank/DDBJ whole genome shotgun (WGS) entry which is preliminary data.</text>
</comment>
<dbReference type="GO" id="GO:0005737">
    <property type="term" value="C:cytoplasm"/>
    <property type="evidence" value="ECO:0007669"/>
    <property type="project" value="UniProtKB-SubCell"/>
</dbReference>
<dbReference type="InterPro" id="IPR029036">
    <property type="entry name" value="P5CR_dimer"/>
</dbReference>
<comment type="catalytic activity">
    <reaction evidence="4 7">
        <text>L-proline + NADP(+) = (S)-1-pyrroline-5-carboxylate + NADPH + 2 H(+)</text>
        <dbReference type="Rhea" id="RHEA:14109"/>
        <dbReference type="ChEBI" id="CHEBI:15378"/>
        <dbReference type="ChEBI" id="CHEBI:17388"/>
        <dbReference type="ChEBI" id="CHEBI:57783"/>
        <dbReference type="ChEBI" id="CHEBI:58349"/>
        <dbReference type="ChEBI" id="CHEBI:60039"/>
        <dbReference type="EC" id="1.5.1.2"/>
    </reaction>
</comment>
<gene>
    <name evidence="4 10" type="primary">proC</name>
    <name evidence="10" type="ORF">GXY80_00735</name>
</gene>
<evidence type="ECO:0000256" key="7">
    <source>
        <dbReference type="RuleBase" id="RU003903"/>
    </source>
</evidence>
<dbReference type="InterPro" id="IPR000304">
    <property type="entry name" value="Pyrroline-COOH_reductase"/>
</dbReference>
<evidence type="ECO:0000313" key="10">
    <source>
        <dbReference type="EMBL" id="NLW33995.1"/>
    </source>
</evidence>
<dbReference type="InterPro" id="IPR036291">
    <property type="entry name" value="NAD(P)-bd_dom_sf"/>
</dbReference>
<evidence type="ECO:0000256" key="4">
    <source>
        <dbReference type="HAMAP-Rule" id="MF_01925"/>
    </source>
</evidence>
<dbReference type="HAMAP" id="MF_01925">
    <property type="entry name" value="P5C_reductase"/>
    <property type="match status" value="1"/>
</dbReference>
<dbReference type="AlphaFoldDB" id="A0A351U2A5"/>
<comment type="pathway">
    <text evidence="4 7">Amino-acid biosynthesis; L-proline biosynthesis; L-proline from L-glutamate 5-semialdehyde: step 1/1.</text>
</comment>
<keyword evidence="4 7" id="KW-0028">Amino-acid biosynthesis</keyword>
<keyword evidence="2 4" id="KW-0521">NADP</keyword>
<dbReference type="GO" id="GO:0004735">
    <property type="term" value="F:pyrroline-5-carboxylate reductase activity"/>
    <property type="evidence" value="ECO:0007669"/>
    <property type="project" value="UniProtKB-UniRule"/>
</dbReference>
<dbReference type="PIRSF" id="PIRSF000193">
    <property type="entry name" value="Pyrrol-5-carb_rd"/>
    <property type="match status" value="1"/>
</dbReference>
<sequence>MIKTGILGMGNMGEAILKALLDSGFKKEAILGAEMKSSRAEFIETAYGVNCSQKPEEIGGKADYIIVAVKPQDSKTLLRAIAPALTDKKVLISIMAGITTSSILSIVGKPLKVVRVMPNICVKVGEGAIGLASNRMVDAGEVEEVKKMFLPLGRIVDVNEDLMDAVTALGGSGPAFFLLFLEAMIDAGVKLGIPRDKSSILSTQVIKGTIRMLEVEGIHPVLLKEMITSPGGTTMAGLASLDEGAFKGRLIRAVEEACKRSKELSA</sequence>
<keyword evidence="3 4" id="KW-0560">Oxidoreductase</keyword>
<proteinExistence type="inferred from homology"/>
<dbReference type="SUPFAM" id="SSF48179">
    <property type="entry name" value="6-phosphogluconate dehydrogenase C-terminal domain-like"/>
    <property type="match status" value="1"/>
</dbReference>
<evidence type="ECO:0000256" key="6">
    <source>
        <dbReference type="PIRSR" id="PIRSR000193-1"/>
    </source>
</evidence>
<dbReference type="SUPFAM" id="SSF51735">
    <property type="entry name" value="NAD(P)-binding Rossmann-fold domains"/>
    <property type="match status" value="1"/>
</dbReference>
<feature type="domain" description="Pyrroline-5-carboxylate reductase dimerisation" evidence="9">
    <location>
        <begin position="160"/>
        <end position="264"/>
    </location>
</feature>
<dbReference type="Gene3D" id="3.40.50.720">
    <property type="entry name" value="NAD(P)-binding Rossmann-like Domain"/>
    <property type="match status" value="1"/>
</dbReference>
<evidence type="ECO:0000259" key="8">
    <source>
        <dbReference type="Pfam" id="PF03807"/>
    </source>
</evidence>
<dbReference type="Pfam" id="PF14748">
    <property type="entry name" value="P5CR_dimer"/>
    <property type="match status" value="1"/>
</dbReference>
<dbReference type="Proteomes" id="UP000777265">
    <property type="component" value="Unassembled WGS sequence"/>
</dbReference>
<name>A0A351U2A5_9BACT</name>
<evidence type="ECO:0000256" key="3">
    <source>
        <dbReference type="ARBA" id="ARBA00023002"/>
    </source>
</evidence>
<dbReference type="PANTHER" id="PTHR11645:SF0">
    <property type="entry name" value="PYRROLINE-5-CARBOXYLATE REDUCTASE 3"/>
    <property type="match status" value="1"/>
</dbReference>
<evidence type="ECO:0000313" key="11">
    <source>
        <dbReference type="Proteomes" id="UP000777265"/>
    </source>
</evidence>
<dbReference type="EC" id="1.5.1.2" evidence="4 5"/>
<comment type="catalytic activity">
    <reaction evidence="4">
        <text>L-proline + NAD(+) = (S)-1-pyrroline-5-carboxylate + NADH + 2 H(+)</text>
        <dbReference type="Rhea" id="RHEA:14105"/>
        <dbReference type="ChEBI" id="CHEBI:15378"/>
        <dbReference type="ChEBI" id="CHEBI:17388"/>
        <dbReference type="ChEBI" id="CHEBI:57540"/>
        <dbReference type="ChEBI" id="CHEBI:57945"/>
        <dbReference type="ChEBI" id="CHEBI:60039"/>
        <dbReference type="EC" id="1.5.1.2"/>
    </reaction>
</comment>
<organism evidence="10 11">
    <name type="scientific">Syntrophorhabdus aromaticivorans</name>
    <dbReference type="NCBI Taxonomy" id="328301"/>
    <lineage>
        <taxon>Bacteria</taxon>
        <taxon>Pseudomonadati</taxon>
        <taxon>Thermodesulfobacteriota</taxon>
        <taxon>Syntrophorhabdia</taxon>
        <taxon>Syntrophorhabdales</taxon>
        <taxon>Syntrophorhabdaceae</taxon>
        <taxon>Syntrophorhabdus</taxon>
    </lineage>
</organism>
<dbReference type="InterPro" id="IPR053790">
    <property type="entry name" value="P5CR-like_CS"/>
</dbReference>
<dbReference type="FunFam" id="1.10.3730.10:FF:000001">
    <property type="entry name" value="Pyrroline-5-carboxylate reductase"/>
    <property type="match status" value="1"/>
</dbReference>
<comment type="similarity">
    <text evidence="1 4 7">Belongs to the pyrroline-5-carboxylate reductase family.</text>
</comment>
<dbReference type="PROSITE" id="PS00521">
    <property type="entry name" value="P5CR"/>
    <property type="match status" value="1"/>
</dbReference>
<dbReference type="NCBIfam" id="TIGR00112">
    <property type="entry name" value="proC"/>
    <property type="match status" value="1"/>
</dbReference>
<feature type="domain" description="Pyrroline-5-carboxylate reductase catalytic N-terminal" evidence="8">
    <location>
        <begin position="4"/>
        <end position="97"/>
    </location>
</feature>
<dbReference type="Gene3D" id="1.10.3730.10">
    <property type="entry name" value="ProC C-terminal domain-like"/>
    <property type="match status" value="1"/>
</dbReference>
<feature type="binding site" evidence="6">
    <location>
        <begin position="7"/>
        <end position="12"/>
    </location>
    <ligand>
        <name>NADP(+)</name>
        <dbReference type="ChEBI" id="CHEBI:58349"/>
    </ligand>
</feature>
<protein>
    <recommendedName>
        <fullName evidence="4 5">Pyrroline-5-carboxylate reductase</fullName>
        <shortName evidence="4">P5C reductase</shortName>
        <shortName evidence="4">P5CR</shortName>
        <ecNumber evidence="4 5">1.5.1.2</ecNumber>
    </recommendedName>
    <alternativeName>
        <fullName evidence="4">PCA reductase</fullName>
    </alternativeName>
</protein>
<evidence type="ECO:0000259" key="9">
    <source>
        <dbReference type="Pfam" id="PF14748"/>
    </source>
</evidence>
<evidence type="ECO:0000256" key="5">
    <source>
        <dbReference type="NCBIfam" id="TIGR00112"/>
    </source>
</evidence>
<dbReference type="InterPro" id="IPR028939">
    <property type="entry name" value="P5C_Rdtase_cat_N"/>
</dbReference>
<dbReference type="GO" id="GO:0055129">
    <property type="term" value="P:L-proline biosynthetic process"/>
    <property type="evidence" value="ECO:0007669"/>
    <property type="project" value="UniProtKB-UniRule"/>
</dbReference>
<dbReference type="EMBL" id="JAAYEE010000016">
    <property type="protein sequence ID" value="NLW33995.1"/>
    <property type="molecule type" value="Genomic_DNA"/>
</dbReference>
<comment type="function">
    <text evidence="4">Catalyzes the reduction of 1-pyrroline-5-carboxylate (PCA) to L-proline.</text>
</comment>
<evidence type="ECO:0000256" key="1">
    <source>
        <dbReference type="ARBA" id="ARBA00005525"/>
    </source>
</evidence>
<accession>A0A351U2A5</accession>
<evidence type="ECO:0000256" key="2">
    <source>
        <dbReference type="ARBA" id="ARBA00022857"/>
    </source>
</evidence>
<feature type="binding site" evidence="6">
    <location>
        <begin position="68"/>
        <end position="71"/>
    </location>
    <ligand>
        <name>NADP(+)</name>
        <dbReference type="ChEBI" id="CHEBI:58349"/>
    </ligand>
</feature>
<keyword evidence="4" id="KW-0963">Cytoplasm</keyword>
<reference evidence="10" key="2">
    <citation type="submission" date="2020-01" db="EMBL/GenBank/DDBJ databases">
        <authorList>
            <person name="Campanaro S."/>
        </authorList>
    </citation>
    <scope>NUCLEOTIDE SEQUENCE</scope>
    <source>
        <strain evidence="10">AS06rmzACSIP_7</strain>
    </source>
</reference>
<dbReference type="PANTHER" id="PTHR11645">
    <property type="entry name" value="PYRROLINE-5-CARBOXYLATE REDUCTASE"/>
    <property type="match status" value="1"/>
</dbReference>
<reference evidence="10" key="1">
    <citation type="journal article" date="2020" name="Biotechnol. Biofuels">
        <title>New insights from the biogas microbiome by comprehensive genome-resolved metagenomics of nearly 1600 species originating from multiple anaerobic digesters.</title>
        <authorList>
            <person name="Campanaro S."/>
            <person name="Treu L."/>
            <person name="Rodriguez-R L.M."/>
            <person name="Kovalovszki A."/>
            <person name="Ziels R.M."/>
            <person name="Maus I."/>
            <person name="Zhu X."/>
            <person name="Kougias P.G."/>
            <person name="Basile A."/>
            <person name="Luo G."/>
            <person name="Schluter A."/>
            <person name="Konstantinidis K.T."/>
            <person name="Angelidaki I."/>
        </authorList>
    </citation>
    <scope>NUCLEOTIDE SEQUENCE</scope>
    <source>
        <strain evidence="10">AS06rmzACSIP_7</strain>
    </source>
</reference>
<dbReference type="STRING" id="909663.GCA_000512235_00837"/>
<keyword evidence="4 7" id="KW-0641">Proline biosynthesis</keyword>